<name>A0A518JMS0_9BACT</name>
<gene>
    <name evidence="3" type="ORF">Poly24_05300</name>
</gene>
<keyword evidence="4" id="KW-1185">Reference proteome</keyword>
<feature type="chain" id="PRO_5021768887" evidence="1">
    <location>
        <begin position="31"/>
        <end position="279"/>
    </location>
</feature>
<organism evidence="3 4">
    <name type="scientific">Rosistilla carotiformis</name>
    <dbReference type="NCBI Taxonomy" id="2528017"/>
    <lineage>
        <taxon>Bacteria</taxon>
        <taxon>Pseudomonadati</taxon>
        <taxon>Planctomycetota</taxon>
        <taxon>Planctomycetia</taxon>
        <taxon>Pirellulales</taxon>
        <taxon>Pirellulaceae</taxon>
        <taxon>Rosistilla</taxon>
    </lineage>
</organism>
<evidence type="ECO:0000313" key="3">
    <source>
        <dbReference type="EMBL" id="QDV66842.1"/>
    </source>
</evidence>
<dbReference type="Gene3D" id="3.20.20.150">
    <property type="entry name" value="Divalent-metal-dependent TIM barrel enzymes"/>
    <property type="match status" value="1"/>
</dbReference>
<dbReference type="Pfam" id="PF01261">
    <property type="entry name" value="AP_endonuc_2"/>
    <property type="match status" value="1"/>
</dbReference>
<dbReference type="PROSITE" id="PS51318">
    <property type="entry name" value="TAT"/>
    <property type="match status" value="1"/>
</dbReference>
<dbReference type="GO" id="GO:0016853">
    <property type="term" value="F:isomerase activity"/>
    <property type="evidence" value="ECO:0007669"/>
    <property type="project" value="UniProtKB-KW"/>
</dbReference>
<reference evidence="3 4" key="1">
    <citation type="submission" date="2019-02" db="EMBL/GenBank/DDBJ databases">
        <title>Deep-cultivation of Planctomycetes and their phenomic and genomic characterization uncovers novel biology.</title>
        <authorList>
            <person name="Wiegand S."/>
            <person name="Jogler M."/>
            <person name="Boedeker C."/>
            <person name="Pinto D."/>
            <person name="Vollmers J."/>
            <person name="Rivas-Marin E."/>
            <person name="Kohn T."/>
            <person name="Peeters S.H."/>
            <person name="Heuer A."/>
            <person name="Rast P."/>
            <person name="Oberbeckmann S."/>
            <person name="Bunk B."/>
            <person name="Jeske O."/>
            <person name="Meyerdierks A."/>
            <person name="Storesund J.E."/>
            <person name="Kallscheuer N."/>
            <person name="Luecker S."/>
            <person name="Lage O.M."/>
            <person name="Pohl T."/>
            <person name="Merkel B.J."/>
            <person name="Hornburger P."/>
            <person name="Mueller R.-W."/>
            <person name="Bruemmer F."/>
            <person name="Labrenz M."/>
            <person name="Spormann A.M."/>
            <person name="Op den Camp H."/>
            <person name="Overmann J."/>
            <person name="Amann R."/>
            <person name="Jetten M.S.M."/>
            <person name="Mascher T."/>
            <person name="Medema M.H."/>
            <person name="Devos D.P."/>
            <person name="Kaster A.-K."/>
            <person name="Ovreas L."/>
            <person name="Rohde M."/>
            <person name="Galperin M.Y."/>
            <person name="Jogler C."/>
        </authorList>
    </citation>
    <scope>NUCLEOTIDE SEQUENCE [LARGE SCALE GENOMIC DNA]</scope>
    <source>
        <strain evidence="3 4">Poly24</strain>
    </source>
</reference>
<dbReference type="AlphaFoldDB" id="A0A518JMS0"/>
<dbReference type="EMBL" id="CP036348">
    <property type="protein sequence ID" value="QDV66842.1"/>
    <property type="molecule type" value="Genomic_DNA"/>
</dbReference>
<sequence length="279" mass="30619" precursor="true">MQFLHSSRRQFLLASSAVLAGASLPRLAAAANEHAYKLGIQLYSLRGFNVDQALQHASDLGFEQVEFYSGMLPTNASADEIKSIQKKVSDLGMSISAHGVNRLTKDADANRKIFEFAKAVGIPTITADPDPDSFDNLDQLVQEFDIRVAIHNHGPKHRYNKAIDVLHAIEGHDARIGACADLGHYIRSGQRETEVIRLFQGRLYGIHLKDFAEMKDKTHGVILGKGHLDVEGVFGALKATDFPENGAISLEYEENPKDPIDDIRQCVTIAKAAMDKSGV</sequence>
<dbReference type="InterPro" id="IPR013022">
    <property type="entry name" value="Xyl_isomerase-like_TIM-brl"/>
</dbReference>
<keyword evidence="3" id="KW-0413">Isomerase</keyword>
<feature type="domain" description="Xylose isomerase-like TIM barrel" evidence="2">
    <location>
        <begin position="55"/>
        <end position="259"/>
    </location>
</feature>
<dbReference type="KEGG" id="rcf:Poly24_05300"/>
<dbReference type="SUPFAM" id="SSF51658">
    <property type="entry name" value="Xylose isomerase-like"/>
    <property type="match status" value="1"/>
</dbReference>
<dbReference type="InterPro" id="IPR006311">
    <property type="entry name" value="TAT_signal"/>
</dbReference>
<dbReference type="OrthoDB" id="270456at2"/>
<dbReference type="RefSeq" id="WP_145090024.1">
    <property type="nucleotide sequence ID" value="NZ_CP036348.1"/>
</dbReference>
<dbReference type="InterPro" id="IPR036237">
    <property type="entry name" value="Xyl_isomerase-like_sf"/>
</dbReference>
<evidence type="ECO:0000259" key="2">
    <source>
        <dbReference type="Pfam" id="PF01261"/>
    </source>
</evidence>
<evidence type="ECO:0000256" key="1">
    <source>
        <dbReference type="SAM" id="SignalP"/>
    </source>
</evidence>
<dbReference type="PANTHER" id="PTHR12110:SF41">
    <property type="entry name" value="INOSOSE DEHYDRATASE"/>
    <property type="match status" value="1"/>
</dbReference>
<proteinExistence type="predicted"/>
<keyword evidence="1" id="KW-0732">Signal</keyword>
<protein>
    <submittedName>
        <fullName evidence="3">Xylose isomerase-like TIM barrel</fullName>
    </submittedName>
</protein>
<evidence type="ECO:0000313" key="4">
    <source>
        <dbReference type="Proteomes" id="UP000315082"/>
    </source>
</evidence>
<dbReference type="Proteomes" id="UP000315082">
    <property type="component" value="Chromosome"/>
</dbReference>
<dbReference type="PANTHER" id="PTHR12110">
    <property type="entry name" value="HYDROXYPYRUVATE ISOMERASE"/>
    <property type="match status" value="1"/>
</dbReference>
<feature type="signal peptide" evidence="1">
    <location>
        <begin position="1"/>
        <end position="30"/>
    </location>
</feature>
<dbReference type="InterPro" id="IPR050312">
    <property type="entry name" value="IolE/XylAMocC-like"/>
</dbReference>
<accession>A0A518JMS0</accession>